<dbReference type="EMBL" id="DTKJ01000016">
    <property type="protein sequence ID" value="HGZ11037.1"/>
    <property type="molecule type" value="Genomic_DNA"/>
</dbReference>
<dbReference type="Pfam" id="PF01127">
    <property type="entry name" value="Sdh_cyt"/>
    <property type="match status" value="1"/>
</dbReference>
<accession>A0A7C5EL31</accession>
<feature type="binding site" description="axial binding residue" evidence="8">
    <location>
        <position position="35"/>
    </location>
    <ligand>
        <name>heme b</name>
        <dbReference type="ChEBI" id="CHEBI:60344"/>
        <label>bD</label>
    </ligand>
    <ligandPart>
        <name>Fe</name>
        <dbReference type="ChEBI" id="CHEBI:18248"/>
    </ligandPart>
</feature>
<dbReference type="InterPro" id="IPR034804">
    <property type="entry name" value="SQR/QFR_C/D"/>
</dbReference>
<keyword evidence="3 9" id="KW-0812">Transmembrane</keyword>
<feature type="transmembrane region" description="Helical" evidence="9">
    <location>
        <begin position="20"/>
        <end position="44"/>
    </location>
</feature>
<dbReference type="Gene3D" id="1.20.1300.10">
    <property type="entry name" value="Fumarate reductase/succinate dehydrogenase, transmembrane subunit"/>
    <property type="match status" value="1"/>
</dbReference>
<feature type="binding site" description="axial binding residue" evidence="8">
    <location>
        <position position="126"/>
    </location>
    <ligand>
        <name>heme b</name>
        <dbReference type="ChEBI" id="CHEBI:60344"/>
        <label>bD</label>
    </ligand>
    <ligandPart>
        <name>Fe</name>
        <dbReference type="ChEBI" id="CHEBI:18248"/>
    </ligandPart>
</feature>
<proteinExistence type="predicted"/>
<keyword evidence="2 8" id="KW-0349">Heme</keyword>
<dbReference type="SUPFAM" id="SSF81343">
    <property type="entry name" value="Fumarate reductase respiratory complex transmembrane subunits"/>
    <property type="match status" value="1"/>
</dbReference>
<protein>
    <submittedName>
        <fullName evidence="10">Succinate dehydrogenase</fullName>
    </submittedName>
</protein>
<evidence type="ECO:0000256" key="9">
    <source>
        <dbReference type="SAM" id="Phobius"/>
    </source>
</evidence>
<gene>
    <name evidence="10" type="ORF">ENW48_02310</name>
</gene>
<evidence type="ECO:0000256" key="7">
    <source>
        <dbReference type="ARBA" id="ARBA00023136"/>
    </source>
</evidence>
<keyword evidence="7 9" id="KW-0472">Membrane</keyword>
<evidence type="ECO:0000313" key="10">
    <source>
        <dbReference type="EMBL" id="HGZ11037.1"/>
    </source>
</evidence>
<evidence type="ECO:0000256" key="2">
    <source>
        <dbReference type="ARBA" id="ARBA00022617"/>
    </source>
</evidence>
<dbReference type="GO" id="GO:0046872">
    <property type="term" value="F:metal ion binding"/>
    <property type="evidence" value="ECO:0007669"/>
    <property type="project" value="UniProtKB-KW"/>
</dbReference>
<organism evidence="10">
    <name type="scientific">Desulfobacca acetoxidans</name>
    <dbReference type="NCBI Taxonomy" id="60893"/>
    <lineage>
        <taxon>Bacteria</taxon>
        <taxon>Pseudomonadati</taxon>
        <taxon>Thermodesulfobacteriota</taxon>
        <taxon>Desulfobaccia</taxon>
        <taxon>Desulfobaccales</taxon>
        <taxon>Desulfobaccaceae</taxon>
        <taxon>Desulfobacca</taxon>
    </lineage>
</organism>
<comment type="subcellular location">
    <subcellularLocation>
        <location evidence="1">Membrane</location>
    </subcellularLocation>
</comment>
<evidence type="ECO:0000256" key="1">
    <source>
        <dbReference type="ARBA" id="ARBA00004370"/>
    </source>
</evidence>
<dbReference type="AlphaFoldDB" id="A0A7C5EL31"/>
<keyword evidence="5 9" id="KW-1133">Transmembrane helix</keyword>
<name>A0A7C5EL31_9BACT</name>
<feature type="binding site" description="axial binding residue" evidence="8">
    <location>
        <position position="163"/>
    </location>
    <ligand>
        <name>heme b</name>
        <dbReference type="ChEBI" id="CHEBI:60344"/>
        <label>bD</label>
    </ligand>
    <ligandPart>
        <name>Fe</name>
        <dbReference type="ChEBI" id="CHEBI:18248"/>
    </ligandPart>
</feature>
<feature type="transmembrane region" description="Helical" evidence="9">
    <location>
        <begin position="149"/>
        <end position="172"/>
    </location>
</feature>
<feature type="transmembrane region" description="Helical" evidence="9">
    <location>
        <begin position="184"/>
        <end position="208"/>
    </location>
</feature>
<feature type="transmembrane region" description="Helical" evidence="9">
    <location>
        <begin position="59"/>
        <end position="79"/>
    </location>
</feature>
<reference evidence="10" key="1">
    <citation type="journal article" date="2020" name="mSystems">
        <title>Genome- and Community-Level Interaction Insights into Carbon Utilization and Element Cycling Functions of Hydrothermarchaeota in Hydrothermal Sediment.</title>
        <authorList>
            <person name="Zhou Z."/>
            <person name="Liu Y."/>
            <person name="Xu W."/>
            <person name="Pan J."/>
            <person name="Luo Z.H."/>
            <person name="Li M."/>
        </authorList>
    </citation>
    <scope>NUCLEOTIDE SEQUENCE [LARGE SCALE GENOMIC DNA]</scope>
    <source>
        <strain evidence="10">SpSt-853</strain>
    </source>
</reference>
<evidence type="ECO:0000256" key="8">
    <source>
        <dbReference type="PIRSR" id="PIRSR000177-1"/>
    </source>
</evidence>
<keyword evidence="6 8" id="KW-0408">Iron</keyword>
<dbReference type="InterPro" id="IPR000701">
    <property type="entry name" value="SuccDH_FuR_B_TM-su"/>
</dbReference>
<evidence type="ECO:0000256" key="4">
    <source>
        <dbReference type="ARBA" id="ARBA00022723"/>
    </source>
</evidence>
<comment type="caution">
    <text evidence="10">The sequence shown here is derived from an EMBL/GenBank/DDBJ whole genome shotgun (WGS) entry which is preliminary data.</text>
</comment>
<dbReference type="GO" id="GO:0016020">
    <property type="term" value="C:membrane"/>
    <property type="evidence" value="ECO:0007669"/>
    <property type="project" value="UniProtKB-SubCell"/>
</dbReference>
<evidence type="ECO:0000256" key="6">
    <source>
        <dbReference type="ARBA" id="ARBA00023004"/>
    </source>
</evidence>
<dbReference type="InterPro" id="IPR004224">
    <property type="entry name" value="Fum_red_B_TM"/>
</dbReference>
<keyword evidence="4 8" id="KW-0479">Metal-binding</keyword>
<dbReference type="GO" id="GO:0006099">
    <property type="term" value="P:tricarboxylic acid cycle"/>
    <property type="evidence" value="ECO:0007669"/>
    <property type="project" value="InterPro"/>
</dbReference>
<feature type="transmembrane region" description="Helical" evidence="9">
    <location>
        <begin position="107"/>
        <end position="129"/>
    </location>
</feature>
<feature type="binding site" description="axial binding residue" evidence="8">
    <location>
        <position position="76"/>
    </location>
    <ligand>
        <name>heme b</name>
        <dbReference type="ChEBI" id="CHEBI:60344"/>
        <label>bD</label>
    </ligand>
    <ligandPart>
        <name>Fe</name>
        <dbReference type="ChEBI" id="CHEBI:18248"/>
    </ligandPart>
</feature>
<evidence type="ECO:0000256" key="5">
    <source>
        <dbReference type="ARBA" id="ARBA00022989"/>
    </source>
</evidence>
<sequence>MYLQKSLAQSPRWEALVEMVELGTGLLLLVFLQFHLLAVSSIILGAEAFNRDSRFLDEYYISYIGIPLVILAILVHGLAAMRKAPWNLREARTFWQHSRRLGHLDTWLWLVQIVTGGAILILAAIHVWSTLLTWPIEAHTSALRVQGGYFTFLLVLLAVAEVHAMAGLYRLLVKWGFWHRKRFGLYLVYVTAFFLALGLIALLVFYFLNVKGTP</sequence>
<dbReference type="PIRSF" id="PIRSF000177">
    <property type="entry name" value="Fumar_rd_cyt_b"/>
    <property type="match status" value="1"/>
</dbReference>
<evidence type="ECO:0000256" key="3">
    <source>
        <dbReference type="ARBA" id="ARBA00022692"/>
    </source>
</evidence>